<dbReference type="EMBL" id="SGWV01000011">
    <property type="protein sequence ID" value="RZS51911.1"/>
    <property type="molecule type" value="Genomic_DNA"/>
</dbReference>
<evidence type="ECO:0000313" key="3">
    <source>
        <dbReference type="EMBL" id="RZS51911.1"/>
    </source>
</evidence>
<dbReference type="Pfam" id="PF00174">
    <property type="entry name" value="Oxidored_molyb"/>
    <property type="match status" value="1"/>
</dbReference>
<evidence type="ECO:0000313" key="4">
    <source>
        <dbReference type="Proteomes" id="UP000293433"/>
    </source>
</evidence>
<dbReference type="InterPro" id="IPR000572">
    <property type="entry name" value="OxRdtase_Mopterin-bd_dom"/>
</dbReference>
<feature type="domain" description="Oxidoreductase molybdopterin-binding" evidence="2">
    <location>
        <begin position="72"/>
        <end position="145"/>
    </location>
</feature>
<dbReference type="PROSITE" id="PS51318">
    <property type="entry name" value="TAT"/>
    <property type="match status" value="1"/>
</dbReference>
<reference evidence="3 4" key="1">
    <citation type="submission" date="2019-02" db="EMBL/GenBank/DDBJ databases">
        <title>Genomic Encyclopedia of Type Strains, Phase IV (KMG-IV): sequencing the most valuable type-strain genomes for metagenomic binning, comparative biology and taxonomic classification.</title>
        <authorList>
            <person name="Goeker M."/>
        </authorList>
    </citation>
    <scope>NUCLEOTIDE SEQUENCE [LARGE SCALE GENOMIC DNA]</scope>
    <source>
        <strain evidence="3 4">DSM 10617</strain>
    </source>
</reference>
<evidence type="ECO:0000259" key="2">
    <source>
        <dbReference type="Pfam" id="PF00174"/>
    </source>
</evidence>
<feature type="signal peptide" evidence="1">
    <location>
        <begin position="1"/>
        <end position="27"/>
    </location>
</feature>
<name>A0A4Q7LDB8_9BURK</name>
<dbReference type="RefSeq" id="WP_165396824.1">
    <property type="nucleotide sequence ID" value="NZ_SGWV01000011.1"/>
</dbReference>
<dbReference type="InterPro" id="IPR006311">
    <property type="entry name" value="TAT_signal"/>
</dbReference>
<keyword evidence="1" id="KW-0732">Signal</keyword>
<gene>
    <name evidence="3" type="ORF">EV685_3095</name>
</gene>
<proteinExistence type="predicted"/>
<comment type="caution">
    <text evidence="3">The sequence shown here is derived from an EMBL/GenBank/DDBJ whole genome shotgun (WGS) entry which is preliminary data.</text>
</comment>
<protein>
    <recommendedName>
        <fullName evidence="2">Oxidoreductase molybdopterin-binding domain-containing protein</fullName>
    </recommendedName>
</protein>
<feature type="chain" id="PRO_5020187888" description="Oxidoreductase molybdopterin-binding domain-containing protein" evidence="1">
    <location>
        <begin position="28"/>
        <end position="171"/>
    </location>
</feature>
<dbReference type="Proteomes" id="UP000293433">
    <property type="component" value="Unassembled WGS sequence"/>
</dbReference>
<dbReference type="SUPFAM" id="SSF56524">
    <property type="entry name" value="Oxidoreductase molybdopterin-binding domain"/>
    <property type="match status" value="1"/>
</dbReference>
<accession>A0A4Q7LDB8</accession>
<dbReference type="AlphaFoldDB" id="A0A4Q7LDB8"/>
<dbReference type="Gene3D" id="3.90.420.10">
    <property type="entry name" value="Oxidoreductase, molybdopterin-binding domain"/>
    <property type="match status" value="1"/>
</dbReference>
<keyword evidence="4" id="KW-1185">Reference proteome</keyword>
<dbReference type="InterPro" id="IPR036374">
    <property type="entry name" value="OxRdtase_Mopterin-bd_sf"/>
</dbReference>
<organism evidence="3 4">
    <name type="scientific">Sphaerotilus mobilis</name>
    <dbReference type="NCBI Taxonomy" id="47994"/>
    <lineage>
        <taxon>Bacteria</taxon>
        <taxon>Pseudomonadati</taxon>
        <taxon>Pseudomonadota</taxon>
        <taxon>Betaproteobacteria</taxon>
        <taxon>Burkholderiales</taxon>
        <taxon>Sphaerotilaceae</taxon>
        <taxon>Sphaerotilus</taxon>
    </lineage>
</organism>
<evidence type="ECO:0000256" key="1">
    <source>
        <dbReference type="SAM" id="SignalP"/>
    </source>
</evidence>
<sequence length="171" mass="18939">MLLSRRHLIACLAAATTALAAAPAAHAQDQPKGRVVLTVSGKISKANAAGKVEFDMEMLAALPQHSFTTMTPWYKEPRKFTGPLLRDVLAAAGVQGKVIKAVALNDYKAELPVDDSIRFPVVLARLMDDKPMPVRDKGPLFIVYPYDSQETLRSERYYNRSAWQLKSLEIE</sequence>